<dbReference type="EMBL" id="GBRH01277073">
    <property type="protein sequence ID" value="JAD20822.1"/>
    <property type="molecule type" value="Transcribed_RNA"/>
</dbReference>
<reference evidence="1" key="1">
    <citation type="submission" date="2014-09" db="EMBL/GenBank/DDBJ databases">
        <authorList>
            <person name="Magalhaes I.L.F."/>
            <person name="Oliveira U."/>
            <person name="Santos F.R."/>
            <person name="Vidigal T.H.D.A."/>
            <person name="Brescovit A.D."/>
            <person name="Santos A.J."/>
        </authorList>
    </citation>
    <scope>NUCLEOTIDE SEQUENCE</scope>
    <source>
        <tissue evidence="1">Shoot tissue taken approximately 20 cm above the soil surface</tissue>
    </source>
</reference>
<organism evidence="1">
    <name type="scientific">Arundo donax</name>
    <name type="common">Giant reed</name>
    <name type="synonym">Donax arundinaceus</name>
    <dbReference type="NCBI Taxonomy" id="35708"/>
    <lineage>
        <taxon>Eukaryota</taxon>
        <taxon>Viridiplantae</taxon>
        <taxon>Streptophyta</taxon>
        <taxon>Embryophyta</taxon>
        <taxon>Tracheophyta</taxon>
        <taxon>Spermatophyta</taxon>
        <taxon>Magnoliopsida</taxon>
        <taxon>Liliopsida</taxon>
        <taxon>Poales</taxon>
        <taxon>Poaceae</taxon>
        <taxon>PACMAD clade</taxon>
        <taxon>Arundinoideae</taxon>
        <taxon>Arundineae</taxon>
        <taxon>Arundo</taxon>
    </lineage>
</organism>
<accession>A0A0A9Q426</accession>
<proteinExistence type="predicted"/>
<name>A0A0A9Q426_ARUDO</name>
<reference evidence="1" key="2">
    <citation type="journal article" date="2015" name="Data Brief">
        <title>Shoot transcriptome of the giant reed, Arundo donax.</title>
        <authorList>
            <person name="Barrero R.A."/>
            <person name="Guerrero F.D."/>
            <person name="Moolhuijzen P."/>
            <person name="Goolsby J.A."/>
            <person name="Tidwell J."/>
            <person name="Bellgard S.E."/>
            <person name="Bellgard M.I."/>
        </authorList>
    </citation>
    <scope>NUCLEOTIDE SEQUENCE</scope>
    <source>
        <tissue evidence="1">Shoot tissue taken approximately 20 cm above the soil surface</tissue>
    </source>
</reference>
<protein>
    <submittedName>
        <fullName evidence="1">Uncharacterized protein</fullName>
    </submittedName>
</protein>
<evidence type="ECO:0000313" key="1">
    <source>
        <dbReference type="EMBL" id="JAD20822.1"/>
    </source>
</evidence>
<sequence>MDGSAAPGAAHPNAM</sequence>